<reference evidence="2 3" key="1">
    <citation type="journal article" date="2009" name="Int. J. Syst. Evol. Microbiol.">
        <title>Nocardioides caeni sp. nov., isolated from wastewater.</title>
        <authorList>
            <person name="Yoon J.H."/>
            <person name="Kang S.J."/>
            <person name="Park S."/>
            <person name="Kim W."/>
            <person name="Oh T.K."/>
        </authorList>
    </citation>
    <scope>NUCLEOTIDE SEQUENCE [LARGE SCALE GENOMIC DNA]</scope>
    <source>
        <strain evidence="2 3">DSM 23134</strain>
    </source>
</reference>
<feature type="domain" description="DSBA-like thioredoxin" evidence="1">
    <location>
        <begin position="3"/>
        <end position="204"/>
    </location>
</feature>
<dbReference type="Gene3D" id="3.40.30.10">
    <property type="entry name" value="Glutaredoxin"/>
    <property type="match status" value="1"/>
</dbReference>
<dbReference type="InterPro" id="IPR001853">
    <property type="entry name" value="DSBA-like_thioredoxin_dom"/>
</dbReference>
<dbReference type="Proteomes" id="UP000307087">
    <property type="component" value="Unassembled WGS sequence"/>
</dbReference>
<comment type="caution">
    <text evidence="2">The sequence shown here is derived from an EMBL/GenBank/DDBJ whole genome shotgun (WGS) entry which is preliminary data.</text>
</comment>
<dbReference type="OrthoDB" id="9799122at2"/>
<dbReference type="InterPro" id="IPR036249">
    <property type="entry name" value="Thioredoxin-like_sf"/>
</dbReference>
<dbReference type="EMBL" id="STGW01000002">
    <property type="protein sequence ID" value="THV17794.1"/>
    <property type="molecule type" value="Genomic_DNA"/>
</dbReference>
<dbReference type="SUPFAM" id="SSF52833">
    <property type="entry name" value="Thioredoxin-like"/>
    <property type="match status" value="1"/>
</dbReference>
<dbReference type="RefSeq" id="WP_136561729.1">
    <property type="nucleotide sequence ID" value="NZ_BAABLS010000001.1"/>
</dbReference>
<gene>
    <name evidence="2" type="ORF">E9934_04840</name>
</gene>
<dbReference type="PANTHER" id="PTHR13887:SF41">
    <property type="entry name" value="THIOREDOXIN SUPERFAMILY PROTEIN"/>
    <property type="match status" value="1"/>
</dbReference>
<organism evidence="2 3">
    <name type="scientific">Nocardioides caeni</name>
    <dbReference type="NCBI Taxonomy" id="574700"/>
    <lineage>
        <taxon>Bacteria</taxon>
        <taxon>Bacillati</taxon>
        <taxon>Actinomycetota</taxon>
        <taxon>Actinomycetes</taxon>
        <taxon>Propionibacteriales</taxon>
        <taxon>Nocardioidaceae</taxon>
        <taxon>Nocardioides</taxon>
    </lineage>
</organism>
<dbReference type="CDD" id="cd03024">
    <property type="entry name" value="DsbA_FrnE"/>
    <property type="match status" value="1"/>
</dbReference>
<sequence>MRIEIWADVVCPWCYIGKRRFETALAGFAHRDDVEVVYRSFELDPFAPEVGSESTVTVLGRKFGKDEAATREMMAGVDELAAAEGLEFGYADALHARTLNAHRLLHLARSVGRQKELMEQVLAAYFSRGESLGDPDVLRRAAAAAGLDAARVEEVLGSTEYRDEVMADIAQAQAYGASGVPFFVVDGRFGISGAQPTELFGQALEQAWSSRESSREV</sequence>
<name>A0A4S8NQM6_9ACTN</name>
<dbReference type="Pfam" id="PF01323">
    <property type="entry name" value="DSBA"/>
    <property type="match status" value="1"/>
</dbReference>
<evidence type="ECO:0000313" key="2">
    <source>
        <dbReference type="EMBL" id="THV17794.1"/>
    </source>
</evidence>
<evidence type="ECO:0000313" key="3">
    <source>
        <dbReference type="Proteomes" id="UP000307087"/>
    </source>
</evidence>
<dbReference type="AlphaFoldDB" id="A0A4S8NQM6"/>
<evidence type="ECO:0000259" key="1">
    <source>
        <dbReference type="Pfam" id="PF01323"/>
    </source>
</evidence>
<dbReference type="GO" id="GO:0016491">
    <property type="term" value="F:oxidoreductase activity"/>
    <property type="evidence" value="ECO:0007669"/>
    <property type="project" value="InterPro"/>
</dbReference>
<dbReference type="PANTHER" id="PTHR13887">
    <property type="entry name" value="GLUTATHIONE S-TRANSFERASE KAPPA"/>
    <property type="match status" value="1"/>
</dbReference>
<protein>
    <submittedName>
        <fullName evidence="2">DsbA family oxidoreductase</fullName>
    </submittedName>
</protein>
<accession>A0A4S8NQM6</accession>
<proteinExistence type="predicted"/>
<keyword evidence="3" id="KW-1185">Reference proteome</keyword>